<dbReference type="NCBIfam" id="NF004064">
    <property type="entry name" value="PRK05578.1"/>
    <property type="match status" value="1"/>
</dbReference>
<organism evidence="3 4">
    <name type="scientific">Angiostrongylus cantonensis</name>
    <name type="common">Rat lungworm</name>
    <dbReference type="NCBI Taxonomy" id="6313"/>
    <lineage>
        <taxon>Eukaryota</taxon>
        <taxon>Metazoa</taxon>
        <taxon>Ecdysozoa</taxon>
        <taxon>Nematoda</taxon>
        <taxon>Chromadorea</taxon>
        <taxon>Rhabditida</taxon>
        <taxon>Rhabditina</taxon>
        <taxon>Rhabditomorpha</taxon>
        <taxon>Strongyloidea</taxon>
        <taxon>Metastrongylidae</taxon>
        <taxon>Angiostrongylus</taxon>
    </lineage>
</organism>
<dbReference type="InterPro" id="IPR050202">
    <property type="entry name" value="Cyt/Deoxycyt_deaminase"/>
</dbReference>
<dbReference type="Gene3D" id="3.40.140.10">
    <property type="entry name" value="Cytidine Deaminase, domain 2"/>
    <property type="match status" value="1"/>
</dbReference>
<evidence type="ECO:0000256" key="1">
    <source>
        <dbReference type="ARBA" id="ARBA00006576"/>
    </source>
</evidence>
<dbReference type="GO" id="GO:0072527">
    <property type="term" value="P:pyrimidine-containing compound metabolic process"/>
    <property type="evidence" value="ECO:0007669"/>
    <property type="project" value="UniProtKB-ARBA"/>
</dbReference>
<dbReference type="SUPFAM" id="SSF53927">
    <property type="entry name" value="Cytidine deaminase-like"/>
    <property type="match status" value="1"/>
</dbReference>
<dbReference type="PANTHER" id="PTHR11644:SF2">
    <property type="entry name" value="CYTIDINE DEAMINASE"/>
    <property type="match status" value="1"/>
</dbReference>
<reference evidence="3" key="1">
    <citation type="submission" date="2012-09" db="EMBL/GenBank/DDBJ databases">
        <authorList>
            <person name="Martin A.A."/>
        </authorList>
    </citation>
    <scope>NUCLEOTIDE SEQUENCE</scope>
</reference>
<dbReference type="InterPro" id="IPR016193">
    <property type="entry name" value="Cytidine_deaminase-like"/>
</dbReference>
<protein>
    <submittedName>
        <fullName evidence="4">CMP/dCMP-type deaminase domain-containing protein</fullName>
    </submittedName>
</protein>
<dbReference type="GO" id="GO:0008270">
    <property type="term" value="F:zinc ion binding"/>
    <property type="evidence" value="ECO:0007669"/>
    <property type="project" value="TreeGrafter"/>
</dbReference>
<dbReference type="Pfam" id="PF00383">
    <property type="entry name" value="dCMP_cyt_deam_1"/>
    <property type="match status" value="1"/>
</dbReference>
<proteinExistence type="inferred from homology"/>
<name>A0A0K0D0R6_ANGCA</name>
<dbReference type="PROSITE" id="PS51747">
    <property type="entry name" value="CYT_DCMP_DEAMINASES_2"/>
    <property type="match status" value="1"/>
</dbReference>
<reference evidence="4" key="2">
    <citation type="submission" date="2017-02" db="UniProtKB">
        <authorList>
            <consortium name="WormBaseParasite"/>
        </authorList>
    </citation>
    <scope>IDENTIFICATION</scope>
</reference>
<dbReference type="PANTHER" id="PTHR11644">
    <property type="entry name" value="CYTIDINE DEAMINASE"/>
    <property type="match status" value="1"/>
</dbReference>
<dbReference type="GO" id="GO:0005829">
    <property type="term" value="C:cytosol"/>
    <property type="evidence" value="ECO:0007669"/>
    <property type="project" value="TreeGrafter"/>
</dbReference>
<accession>A0A0K0D0R6</accession>
<feature type="domain" description="CMP/dCMP-type deaminase" evidence="2">
    <location>
        <begin position="3"/>
        <end position="99"/>
    </location>
</feature>
<dbReference type="WBParaSite" id="ACAC_0000365901-mRNA-1">
    <property type="protein sequence ID" value="ACAC_0000365901-mRNA-1"/>
    <property type="gene ID" value="ACAC_0000365901"/>
</dbReference>
<comment type="similarity">
    <text evidence="1">Belongs to the cytidine and deoxycytidylate deaminase family.</text>
</comment>
<evidence type="ECO:0000259" key="2">
    <source>
        <dbReference type="PROSITE" id="PS51747"/>
    </source>
</evidence>
<evidence type="ECO:0000313" key="3">
    <source>
        <dbReference type="Proteomes" id="UP000035642"/>
    </source>
</evidence>
<keyword evidence="3" id="KW-1185">Reference proteome</keyword>
<dbReference type="GO" id="GO:0004126">
    <property type="term" value="F:cytidine deaminase activity"/>
    <property type="evidence" value="ECO:0007669"/>
    <property type="project" value="TreeGrafter"/>
</dbReference>
<dbReference type="Proteomes" id="UP000035642">
    <property type="component" value="Unassembled WGS sequence"/>
</dbReference>
<dbReference type="AlphaFoldDB" id="A0A0K0D0R6"/>
<dbReference type="CDD" id="cd01283">
    <property type="entry name" value="cytidine_deaminase"/>
    <property type="match status" value="1"/>
</dbReference>
<sequence length="99" mass="10874">MGVTDDELLQMARDAMKNAYCPYSEFPVGAALLTDDDTVILGVNCENATYGATVCAERTAVTSALVRGYRKFKAIAIDSFLRFDTCNREVHSTQRAART</sequence>
<dbReference type="STRING" id="6313.A0A0K0D0R6"/>
<evidence type="ECO:0000313" key="4">
    <source>
        <dbReference type="WBParaSite" id="ACAC_0000365901-mRNA-1"/>
    </source>
</evidence>
<dbReference type="InterPro" id="IPR002125">
    <property type="entry name" value="CMP_dCMP_dom"/>
</dbReference>
<dbReference type="GO" id="GO:0055086">
    <property type="term" value="P:nucleobase-containing small molecule metabolic process"/>
    <property type="evidence" value="ECO:0007669"/>
    <property type="project" value="UniProtKB-ARBA"/>
</dbReference>